<feature type="domain" description="Radical SAM core" evidence="5">
    <location>
        <begin position="17"/>
        <end position="142"/>
    </location>
</feature>
<dbReference type="PANTHER" id="PTHR11228">
    <property type="entry name" value="RADICAL SAM DOMAIN PROTEIN"/>
    <property type="match status" value="1"/>
</dbReference>
<gene>
    <name evidence="6" type="ORF">S01H1_60029</name>
</gene>
<dbReference type="InterPro" id="IPR007197">
    <property type="entry name" value="rSAM"/>
</dbReference>
<dbReference type="EMBL" id="BARS01039302">
    <property type="protein sequence ID" value="GAG17377.1"/>
    <property type="molecule type" value="Genomic_DNA"/>
</dbReference>
<evidence type="ECO:0000256" key="3">
    <source>
        <dbReference type="ARBA" id="ARBA00023004"/>
    </source>
</evidence>
<dbReference type="InterPro" id="IPR013785">
    <property type="entry name" value="Aldolase_TIM"/>
</dbReference>
<dbReference type="SFLD" id="SFLDG01067">
    <property type="entry name" value="SPASM/twitch_domain_containing"/>
    <property type="match status" value="1"/>
</dbReference>
<feature type="non-terminal residue" evidence="6">
    <location>
        <position position="142"/>
    </location>
</feature>
<comment type="caution">
    <text evidence="6">The sequence shown here is derived from an EMBL/GenBank/DDBJ whole genome shotgun (WGS) entry which is preliminary data.</text>
</comment>
<dbReference type="SFLD" id="SFLDS00029">
    <property type="entry name" value="Radical_SAM"/>
    <property type="match status" value="1"/>
</dbReference>
<dbReference type="CDD" id="cd01335">
    <property type="entry name" value="Radical_SAM"/>
    <property type="match status" value="1"/>
</dbReference>
<dbReference type="PANTHER" id="PTHR11228:SF7">
    <property type="entry name" value="PQQA PEPTIDE CYCLASE"/>
    <property type="match status" value="1"/>
</dbReference>
<proteinExistence type="predicted"/>
<evidence type="ECO:0000256" key="1">
    <source>
        <dbReference type="ARBA" id="ARBA00022691"/>
    </source>
</evidence>
<evidence type="ECO:0000313" key="6">
    <source>
        <dbReference type="EMBL" id="GAG17377.1"/>
    </source>
</evidence>
<protein>
    <recommendedName>
        <fullName evidence="5">Radical SAM core domain-containing protein</fullName>
    </recommendedName>
</protein>
<dbReference type="GO" id="GO:0046872">
    <property type="term" value="F:metal ion binding"/>
    <property type="evidence" value="ECO:0007669"/>
    <property type="project" value="UniProtKB-KW"/>
</dbReference>
<evidence type="ECO:0000256" key="4">
    <source>
        <dbReference type="ARBA" id="ARBA00023014"/>
    </source>
</evidence>
<dbReference type="Gene3D" id="3.20.20.70">
    <property type="entry name" value="Aldolase class I"/>
    <property type="match status" value="1"/>
</dbReference>
<keyword evidence="4" id="KW-0411">Iron-sulfur</keyword>
<evidence type="ECO:0000259" key="5">
    <source>
        <dbReference type="PROSITE" id="PS51918"/>
    </source>
</evidence>
<keyword evidence="1" id="KW-0949">S-adenosyl-L-methionine</keyword>
<dbReference type="InterPro" id="IPR058240">
    <property type="entry name" value="rSAM_sf"/>
</dbReference>
<reference evidence="6" key="1">
    <citation type="journal article" date="2014" name="Front. Microbiol.">
        <title>High frequency of phylogenetically diverse reductive dehalogenase-homologous genes in deep subseafloor sedimentary metagenomes.</title>
        <authorList>
            <person name="Kawai M."/>
            <person name="Futagami T."/>
            <person name="Toyoda A."/>
            <person name="Takaki Y."/>
            <person name="Nishi S."/>
            <person name="Hori S."/>
            <person name="Arai W."/>
            <person name="Tsubouchi T."/>
            <person name="Morono Y."/>
            <person name="Uchiyama I."/>
            <person name="Ito T."/>
            <person name="Fujiyama A."/>
            <person name="Inagaki F."/>
            <person name="Takami H."/>
        </authorList>
    </citation>
    <scope>NUCLEOTIDE SEQUENCE</scope>
    <source>
        <strain evidence="6">Expedition CK06-06</strain>
    </source>
</reference>
<dbReference type="InterPro" id="IPR050377">
    <property type="entry name" value="Radical_SAM_PqqE_MftC-like"/>
</dbReference>
<dbReference type="Pfam" id="PF04055">
    <property type="entry name" value="Radical_SAM"/>
    <property type="match status" value="1"/>
</dbReference>
<sequence>MAEPGKIRKKLLELGEKNYYSCASIELTSRCNAKCDFCYIVDKNVRDLPTEKIHEILDKLAEAGIISLTFTGGEPFIREDLLDILSYAVEKKFWKMSIFTNGTLIEDRHIQFLRENVSFFPIVQISLFSHIPRINDGYMKVP</sequence>
<keyword evidence="2" id="KW-0479">Metal-binding</keyword>
<keyword evidence="3" id="KW-0408">Iron</keyword>
<dbReference type="PROSITE" id="PS51918">
    <property type="entry name" value="RADICAL_SAM"/>
    <property type="match status" value="1"/>
</dbReference>
<dbReference type="SUPFAM" id="SSF102114">
    <property type="entry name" value="Radical SAM enzymes"/>
    <property type="match status" value="1"/>
</dbReference>
<accession>X0W227</accession>
<dbReference type="AlphaFoldDB" id="X0W227"/>
<name>X0W227_9ZZZZ</name>
<organism evidence="6">
    <name type="scientific">marine sediment metagenome</name>
    <dbReference type="NCBI Taxonomy" id="412755"/>
    <lineage>
        <taxon>unclassified sequences</taxon>
        <taxon>metagenomes</taxon>
        <taxon>ecological metagenomes</taxon>
    </lineage>
</organism>
<dbReference type="GO" id="GO:0051536">
    <property type="term" value="F:iron-sulfur cluster binding"/>
    <property type="evidence" value="ECO:0007669"/>
    <property type="project" value="UniProtKB-KW"/>
</dbReference>
<dbReference type="GO" id="GO:0003824">
    <property type="term" value="F:catalytic activity"/>
    <property type="evidence" value="ECO:0007669"/>
    <property type="project" value="InterPro"/>
</dbReference>
<evidence type="ECO:0000256" key="2">
    <source>
        <dbReference type="ARBA" id="ARBA00022723"/>
    </source>
</evidence>